<accession>A0A380T9G3</accession>
<gene>
    <name evidence="1" type="ORF">DF3PB_10035</name>
</gene>
<dbReference type="GO" id="GO:0003824">
    <property type="term" value="F:catalytic activity"/>
    <property type="evidence" value="ECO:0007669"/>
    <property type="project" value="InterPro"/>
</dbReference>
<organism evidence="1">
    <name type="scientific">metagenome</name>
    <dbReference type="NCBI Taxonomy" id="256318"/>
    <lineage>
        <taxon>unclassified sequences</taxon>
        <taxon>metagenomes</taxon>
    </lineage>
</organism>
<evidence type="ECO:0000313" key="1">
    <source>
        <dbReference type="EMBL" id="SUS03282.1"/>
    </source>
</evidence>
<dbReference type="GO" id="GO:0006281">
    <property type="term" value="P:DNA repair"/>
    <property type="evidence" value="ECO:0007669"/>
    <property type="project" value="InterPro"/>
</dbReference>
<proteinExistence type="predicted"/>
<dbReference type="InterPro" id="IPR011257">
    <property type="entry name" value="DNA_glycosylase"/>
</dbReference>
<dbReference type="AlphaFoldDB" id="A0A380T9G3"/>
<dbReference type="SUPFAM" id="SSF48150">
    <property type="entry name" value="DNA-glycosylase"/>
    <property type="match status" value="1"/>
</dbReference>
<sequence length="216" mass="24128">MAPNLKAALQLFDLASLYASAPPRRSEVEWHRNSVFENCTETDLLREAAWVILCSGFRERTVRRIFDHVSLCFCDWESAEAILASDPMCRLAARPVFSNDAKLSAIVGVAYHIHTNGFARLHADVLRSPLQELQKLPFIGPVTVWHLAKNLGLNVAKPDRHLVRVSNALGFSSAEHLCTEIAQARDEQQKVVDLVLWRYLADNPTASQTEGLAKIA</sequence>
<evidence type="ECO:0008006" key="2">
    <source>
        <dbReference type="Google" id="ProtNLM"/>
    </source>
</evidence>
<reference evidence="1" key="1">
    <citation type="submission" date="2018-07" db="EMBL/GenBank/DDBJ databases">
        <authorList>
            <person name="Quirk P.G."/>
            <person name="Krulwich T.A."/>
        </authorList>
    </citation>
    <scope>NUCLEOTIDE SEQUENCE</scope>
</reference>
<protein>
    <recommendedName>
        <fullName evidence="2">HhH-GPD domain-containing protein</fullName>
    </recommendedName>
</protein>
<dbReference type="EMBL" id="UIDG01000001">
    <property type="protein sequence ID" value="SUS03282.1"/>
    <property type="molecule type" value="Genomic_DNA"/>
</dbReference>
<name>A0A380T9G3_9ZZZZ</name>